<feature type="region of interest" description="Disordered" evidence="1">
    <location>
        <begin position="543"/>
        <end position="578"/>
    </location>
</feature>
<evidence type="ECO:0000313" key="4">
    <source>
        <dbReference type="Proteomes" id="UP000501063"/>
    </source>
</evidence>
<proteinExistence type="predicted"/>
<dbReference type="AlphaFoldDB" id="A0A6G6IZ08"/>
<reference evidence="3 4" key="1">
    <citation type="submission" date="2020-02" db="EMBL/GenBank/DDBJ databases">
        <title>Integrative conjugative elements (ICEs) and plasmids drive adaptation of Pseudomonas nitroreducens strain HBP1 to wastewater environment.</title>
        <authorList>
            <person name="Sentchilo V."/>
            <person name="Carraro N."/>
            <person name="Bertelli C."/>
            <person name="van der Meer J.R."/>
        </authorList>
    </citation>
    <scope>NUCLEOTIDE SEQUENCE [LARGE SCALE GENOMIC DNA]</scope>
    <source>
        <strain evidence="3 4">HBP1</strain>
    </source>
</reference>
<dbReference type="RefSeq" id="WP_024767333.1">
    <property type="nucleotide sequence ID" value="NZ_CP049140.1"/>
</dbReference>
<evidence type="ECO:0000256" key="1">
    <source>
        <dbReference type="SAM" id="MobiDB-lite"/>
    </source>
</evidence>
<dbReference type="Pfam" id="PF18013">
    <property type="entry name" value="Phage_lysozyme2"/>
    <property type="match status" value="1"/>
</dbReference>
<gene>
    <name evidence="3" type="ORF">G5B91_17885</name>
</gene>
<evidence type="ECO:0000313" key="3">
    <source>
        <dbReference type="EMBL" id="QIE88040.1"/>
    </source>
</evidence>
<dbReference type="EMBL" id="CP049140">
    <property type="protein sequence ID" value="QIE88040.1"/>
    <property type="molecule type" value="Genomic_DNA"/>
</dbReference>
<dbReference type="InterPro" id="IPR041219">
    <property type="entry name" value="Phage_lysozyme2"/>
</dbReference>
<dbReference type="Proteomes" id="UP000501063">
    <property type="component" value="Chromosome"/>
</dbReference>
<accession>A0A6G6IZ08</accession>
<feature type="domain" description="Phage tail lysozyme" evidence="2">
    <location>
        <begin position="402"/>
        <end position="536"/>
    </location>
</feature>
<feature type="compositionally biased region" description="Polar residues" evidence="1">
    <location>
        <begin position="543"/>
        <end position="555"/>
    </location>
</feature>
<evidence type="ECO:0000259" key="2">
    <source>
        <dbReference type="Pfam" id="PF18013"/>
    </source>
</evidence>
<protein>
    <recommendedName>
        <fullName evidence="2">Phage tail lysozyme domain-containing protein</fullName>
    </recommendedName>
</protein>
<name>A0A6G6IZ08_PSENT</name>
<dbReference type="Gene3D" id="1.10.530.10">
    <property type="match status" value="1"/>
</dbReference>
<dbReference type="KEGG" id="pnt:G5B91_17885"/>
<sequence>MSESSVIKEFLVGLGFKVDDKSLKTFTGTIDGATTAVTRLVTTLAGASLTVAAGVATFANNLENLYFASQRVGASAASLKAADYAARDLGASANEVRGSLEGMARALRQNPGNEPFLQSLGVRTRDANGQLRDTADLLNDLGKVLSKKDYFVAIRYAEHFGIDENTLRAIMSGEFGRKLEENRKRFAGAGLDKATRDAHQFMNELRDVGMQFESMSILVQAELMHRLGPELERFSAWFEKNSPLIAKRIVDVTEKLIQLAQDSEPYLKSIYEFFVDLDEATDGWSTKIIVLLGLMKALGLTSTVTGILKLASAFFRLGTGITGASAAAGAAGAISTLAVGLGAAVYSSSLNEGEDEEVARIRRERGLPEHEQQTADQAAKESATANAWRILRGVDKDKSTFAMDFFKAQGWTDAQSAGLVANLAAESNLDPTAKGDWGLTGPQARGIGQWHPDRQQAFKKWAGFPIWDDRADFMKQLEFVQHELTDGAEQKAGRLLQASQNASDAGAVVSRYYERPGKDEAIRAAEAAKRGQMAVQLHQTTNINVSSGSDPNSTARAVAGEQGRVNEELVRSTSTAVN</sequence>
<organism evidence="3 4">
    <name type="scientific">Pseudomonas nitroreducens</name>
    <dbReference type="NCBI Taxonomy" id="46680"/>
    <lineage>
        <taxon>Bacteria</taxon>
        <taxon>Pseudomonadati</taxon>
        <taxon>Pseudomonadota</taxon>
        <taxon>Gammaproteobacteria</taxon>
        <taxon>Pseudomonadales</taxon>
        <taxon>Pseudomonadaceae</taxon>
        <taxon>Pseudomonas</taxon>
    </lineage>
</organism>